<evidence type="ECO:0000313" key="3">
    <source>
        <dbReference type="EMBL" id="MBT1699080.1"/>
    </source>
</evidence>
<evidence type="ECO:0000259" key="2">
    <source>
        <dbReference type="Pfam" id="PF06580"/>
    </source>
</evidence>
<gene>
    <name evidence="3" type="ORF">KK083_19450</name>
</gene>
<dbReference type="EMBL" id="JAHESF010000021">
    <property type="protein sequence ID" value="MBT1699080.1"/>
    <property type="molecule type" value="Genomic_DNA"/>
</dbReference>
<dbReference type="Proteomes" id="UP001319200">
    <property type="component" value="Unassembled WGS sequence"/>
</dbReference>
<feature type="transmembrane region" description="Helical" evidence="1">
    <location>
        <begin position="12"/>
        <end position="30"/>
    </location>
</feature>
<dbReference type="GO" id="GO:0016020">
    <property type="term" value="C:membrane"/>
    <property type="evidence" value="ECO:0007669"/>
    <property type="project" value="InterPro"/>
</dbReference>
<keyword evidence="1" id="KW-0812">Transmembrane</keyword>
<dbReference type="RefSeq" id="WP_254166492.1">
    <property type="nucleotide sequence ID" value="NZ_JAHESF010000021.1"/>
</dbReference>
<feature type="transmembrane region" description="Helical" evidence="1">
    <location>
        <begin position="80"/>
        <end position="103"/>
    </location>
</feature>
<comment type="caution">
    <text evidence="3">The sequence shown here is derived from an EMBL/GenBank/DDBJ whole genome shotgun (WGS) entry which is preliminary data.</text>
</comment>
<proteinExistence type="predicted"/>
<keyword evidence="3" id="KW-0418">Kinase</keyword>
<organism evidence="3 4">
    <name type="scientific">Chryseosolibacter histidini</name>
    <dbReference type="NCBI Taxonomy" id="2782349"/>
    <lineage>
        <taxon>Bacteria</taxon>
        <taxon>Pseudomonadati</taxon>
        <taxon>Bacteroidota</taxon>
        <taxon>Cytophagia</taxon>
        <taxon>Cytophagales</taxon>
        <taxon>Chryseotaleaceae</taxon>
        <taxon>Chryseosolibacter</taxon>
    </lineage>
</organism>
<feature type="domain" description="Signal transduction histidine kinase internal region" evidence="2">
    <location>
        <begin position="161"/>
        <end position="235"/>
    </location>
</feature>
<dbReference type="InterPro" id="IPR050640">
    <property type="entry name" value="Bact_2-comp_sensor_kinase"/>
</dbReference>
<keyword evidence="3" id="KW-0808">Transferase</keyword>
<dbReference type="GO" id="GO:0000155">
    <property type="term" value="F:phosphorelay sensor kinase activity"/>
    <property type="evidence" value="ECO:0007669"/>
    <property type="project" value="InterPro"/>
</dbReference>
<protein>
    <submittedName>
        <fullName evidence="3">Histidine kinase</fullName>
    </submittedName>
</protein>
<evidence type="ECO:0000313" key="4">
    <source>
        <dbReference type="Proteomes" id="UP001319200"/>
    </source>
</evidence>
<keyword evidence="4" id="KW-1185">Reference proteome</keyword>
<keyword evidence="1" id="KW-1133">Transmembrane helix</keyword>
<evidence type="ECO:0000256" key="1">
    <source>
        <dbReference type="SAM" id="Phobius"/>
    </source>
</evidence>
<feature type="transmembrane region" description="Helical" evidence="1">
    <location>
        <begin position="115"/>
        <end position="135"/>
    </location>
</feature>
<dbReference type="InterPro" id="IPR010559">
    <property type="entry name" value="Sig_transdc_His_kin_internal"/>
</dbReference>
<dbReference type="PANTHER" id="PTHR34220">
    <property type="entry name" value="SENSOR HISTIDINE KINASE YPDA"/>
    <property type="match status" value="1"/>
</dbReference>
<sequence>MKRYFIHNPLFRILAPAIYGVLIYLLILLINNNVAQVNELFISQEVYVCIGLSYISFEFTRLIIIVMNKLLKDRYQSVRIALQFVITAALSVALVLVCLSFYFKLMIGFTISGTQLMTFGSIFTVTAFLYNLLYFSNYYLQKENTLKLNAEKQQREVLEMEMLEFKNDINPDLLYESLENLIGLMYRDVEQAEEYIDCLASAYRYVLSNRQQELVSAATELEAARIMVRLLNEKYHGQLRFEPALENDELDCMLIPGSLPVIIESMVRNTIITRFEPFVIRCYVEDDYITIQSRLNDRLVTHPTSELALTRLQKSYSLYSDLPLIKVKAYQENYVKLPVIRVAEEIALQ</sequence>
<keyword evidence="1" id="KW-0472">Membrane</keyword>
<dbReference type="Pfam" id="PF06580">
    <property type="entry name" value="His_kinase"/>
    <property type="match status" value="1"/>
</dbReference>
<dbReference type="PANTHER" id="PTHR34220:SF7">
    <property type="entry name" value="SENSOR HISTIDINE KINASE YPDA"/>
    <property type="match status" value="1"/>
</dbReference>
<feature type="transmembrane region" description="Helical" evidence="1">
    <location>
        <begin position="50"/>
        <end position="68"/>
    </location>
</feature>
<dbReference type="AlphaFoldDB" id="A0AAP2DMK0"/>
<name>A0AAP2DMK0_9BACT</name>
<accession>A0AAP2DMK0</accession>
<reference evidence="3 4" key="1">
    <citation type="submission" date="2021-05" db="EMBL/GenBank/DDBJ databases">
        <title>A Polyphasic approach of four new species of the genus Ohtaekwangia: Ohtaekwangia histidinii sp. nov., Ohtaekwangia cretensis sp. nov., Ohtaekwangia indiensis sp. nov., Ohtaekwangia reichenbachii sp. nov. from diverse environment.</title>
        <authorList>
            <person name="Octaviana S."/>
        </authorList>
    </citation>
    <scope>NUCLEOTIDE SEQUENCE [LARGE SCALE GENOMIC DNA]</scope>
    <source>
        <strain evidence="3 4">PWU4</strain>
    </source>
</reference>